<dbReference type="OrthoDB" id="2986701at2"/>
<evidence type="ECO:0000313" key="2">
    <source>
        <dbReference type="Proteomes" id="UP000248214"/>
    </source>
</evidence>
<sequence>MIELHHIESHFPFQQVEWLEKNKFINTERGIKALHLWTDEEQMKHHMQWRDRFAEHAGVLTDRMIQTVNGDKAIPIEAGWMTLHDVVDSSFPVSDYPEEMGQFLGNYVLVPIEETDPPVNQSKERISAFIDVPFPSSTPRFRVLEKMRKEARQREKKADGLARSVEVDGQMQRVLAIESFSQAKEIDGQLFWENKGTELKPSVDVLCSCLRKWVENYGEDRLDLVFNGLNESFPLKNENGLLLLSRLVYPTEYVEFASWFNKTRNDDEVEKRYVALSNQWDVSKKIVAKFVHWLEEAKEKVHYEQIN</sequence>
<dbReference type="RefSeq" id="WP_110609685.1">
    <property type="nucleotide sequence ID" value="NZ_PDOD01000002.1"/>
</dbReference>
<gene>
    <name evidence="1" type="ORF">CR194_10875</name>
</gene>
<accession>A0A323TM03</accession>
<protein>
    <submittedName>
        <fullName evidence="1">Uncharacterized protein</fullName>
    </submittedName>
</protein>
<evidence type="ECO:0000313" key="1">
    <source>
        <dbReference type="EMBL" id="PYZ93653.1"/>
    </source>
</evidence>
<reference evidence="1 2" key="1">
    <citation type="submission" date="2017-10" db="EMBL/GenBank/DDBJ databases">
        <title>Bacillus sp. nov., a halophilic bacterium isolated from a Keqin Lake.</title>
        <authorList>
            <person name="Wang H."/>
        </authorList>
    </citation>
    <scope>NUCLEOTIDE SEQUENCE [LARGE SCALE GENOMIC DNA]</scope>
    <source>
        <strain evidence="1 2">KQ-12</strain>
    </source>
</reference>
<comment type="caution">
    <text evidence="1">The sequence shown here is derived from an EMBL/GenBank/DDBJ whole genome shotgun (WGS) entry which is preliminary data.</text>
</comment>
<keyword evidence="2" id="KW-1185">Reference proteome</keyword>
<dbReference type="AlphaFoldDB" id="A0A323TM03"/>
<name>A0A323TM03_9BACI</name>
<proteinExistence type="predicted"/>
<dbReference type="EMBL" id="PDOD01000002">
    <property type="protein sequence ID" value="PYZ93653.1"/>
    <property type="molecule type" value="Genomic_DNA"/>
</dbReference>
<organism evidence="1 2">
    <name type="scientific">Salipaludibacillus keqinensis</name>
    <dbReference type="NCBI Taxonomy" id="2045207"/>
    <lineage>
        <taxon>Bacteria</taxon>
        <taxon>Bacillati</taxon>
        <taxon>Bacillota</taxon>
        <taxon>Bacilli</taxon>
        <taxon>Bacillales</taxon>
        <taxon>Bacillaceae</taxon>
    </lineage>
</organism>
<dbReference type="Proteomes" id="UP000248214">
    <property type="component" value="Unassembled WGS sequence"/>
</dbReference>